<feature type="transmembrane region" description="Helical" evidence="1">
    <location>
        <begin position="130"/>
        <end position="147"/>
    </location>
</feature>
<protein>
    <recommendedName>
        <fullName evidence="4">EpsG family protein</fullName>
    </recommendedName>
</protein>
<sequence length="365" mass="43163">MIIFIAITFLYVIFIYWFEIFQYLLINKLASLCLGGIIFYLLLYNVTYNSDWDMYDAIYMGHTESSDFLFNFISKIFSEKGYDYSSVYKLHIFLIGVGFIYFASRNSFSNVFGIITTYLIFQIVPVSNQIRYYVAFSFFLIAIYNLIVLKNKLVFFVFGVLALISHSAIILMSPFIYFYYTNNEKYIPKLILSSLILASAFYFISFVGFIFSFHFGSYFQKDLVSSFSGGLFNNFIWLFWFLFVYKINKRLLKSNSLKIECDVKYQFLYKISLYSIVFFPVSLLIQVLAHRYIIASLIFWLLFYYYSLNFEESLSNRLLSMLVFIVLILVTFFYMYILPTFLLGSSATEAVFQLFLSNKIFFNNI</sequence>
<feature type="transmembrane region" description="Helical" evidence="1">
    <location>
        <begin position="190"/>
        <end position="215"/>
    </location>
</feature>
<organism evidence="2 3">
    <name type="scientific">Flavobacterium cheongpyeongense</name>
    <dbReference type="NCBI Taxonomy" id="2212651"/>
    <lineage>
        <taxon>Bacteria</taxon>
        <taxon>Pseudomonadati</taxon>
        <taxon>Bacteroidota</taxon>
        <taxon>Flavobacteriia</taxon>
        <taxon>Flavobacteriales</taxon>
        <taxon>Flavobacteriaceae</taxon>
        <taxon>Flavobacterium</taxon>
    </lineage>
</organism>
<gene>
    <name evidence="2" type="ORF">DMB65_05330</name>
</gene>
<dbReference type="OrthoDB" id="1450906at2"/>
<reference evidence="2 3" key="1">
    <citation type="submission" date="2018-05" db="EMBL/GenBank/DDBJ databases">
        <title>Flavobacterium sp. strain IMCC34759, incomplete genome.</title>
        <authorList>
            <person name="Joung Y."/>
            <person name="Cho J."/>
        </authorList>
    </citation>
    <scope>NUCLEOTIDE SEQUENCE [LARGE SCALE GENOMIC DNA]</scope>
    <source>
        <strain evidence="2 3">IMCC34759</strain>
    </source>
</reference>
<feature type="transmembrane region" description="Helical" evidence="1">
    <location>
        <begin position="267"/>
        <end position="283"/>
    </location>
</feature>
<dbReference type="AlphaFoldDB" id="A0A2V4BSF7"/>
<dbReference type="EMBL" id="QJHK01000003">
    <property type="protein sequence ID" value="PXY41989.1"/>
    <property type="molecule type" value="Genomic_DNA"/>
</dbReference>
<dbReference type="Pfam" id="PF14897">
    <property type="entry name" value="EpsG"/>
    <property type="match status" value="1"/>
</dbReference>
<accession>A0A2V4BSF7</accession>
<feature type="transmembrane region" description="Helical" evidence="1">
    <location>
        <begin position="318"/>
        <end position="337"/>
    </location>
</feature>
<evidence type="ECO:0000256" key="1">
    <source>
        <dbReference type="SAM" id="Phobius"/>
    </source>
</evidence>
<keyword evidence="1" id="KW-1133">Transmembrane helix</keyword>
<dbReference type="InterPro" id="IPR049458">
    <property type="entry name" value="EpsG-like"/>
</dbReference>
<evidence type="ECO:0000313" key="2">
    <source>
        <dbReference type="EMBL" id="PXY41989.1"/>
    </source>
</evidence>
<feature type="transmembrane region" description="Helical" evidence="1">
    <location>
        <begin position="153"/>
        <end position="178"/>
    </location>
</feature>
<comment type="caution">
    <text evidence="2">The sequence shown here is derived from an EMBL/GenBank/DDBJ whole genome shotgun (WGS) entry which is preliminary data.</text>
</comment>
<feature type="transmembrane region" description="Helical" evidence="1">
    <location>
        <begin position="92"/>
        <end position="121"/>
    </location>
</feature>
<dbReference type="Proteomes" id="UP000247903">
    <property type="component" value="Unassembled WGS sequence"/>
</dbReference>
<feature type="transmembrane region" description="Helical" evidence="1">
    <location>
        <begin position="227"/>
        <end position="247"/>
    </location>
</feature>
<feature type="transmembrane region" description="Helical" evidence="1">
    <location>
        <begin position="29"/>
        <end position="46"/>
    </location>
</feature>
<name>A0A2V4BSF7_9FLAO</name>
<keyword evidence="1" id="KW-0812">Transmembrane</keyword>
<feature type="transmembrane region" description="Helical" evidence="1">
    <location>
        <begin position="6"/>
        <end position="24"/>
    </location>
</feature>
<keyword evidence="3" id="KW-1185">Reference proteome</keyword>
<feature type="transmembrane region" description="Helical" evidence="1">
    <location>
        <begin position="289"/>
        <end position="306"/>
    </location>
</feature>
<evidence type="ECO:0000313" key="3">
    <source>
        <dbReference type="Proteomes" id="UP000247903"/>
    </source>
</evidence>
<evidence type="ECO:0008006" key="4">
    <source>
        <dbReference type="Google" id="ProtNLM"/>
    </source>
</evidence>
<dbReference type="RefSeq" id="WP_110305618.1">
    <property type="nucleotide sequence ID" value="NZ_QJHK01000003.1"/>
</dbReference>
<proteinExistence type="predicted"/>
<keyword evidence="1" id="KW-0472">Membrane</keyword>